<keyword evidence="4" id="KW-0812">Transmembrane</keyword>
<gene>
    <name evidence="14" type="ORF">SAMN05444278_10459</name>
</gene>
<dbReference type="GO" id="GO:0015288">
    <property type="term" value="F:porin activity"/>
    <property type="evidence" value="ECO:0007669"/>
    <property type="project" value="UniProtKB-KW"/>
</dbReference>
<evidence type="ECO:0000259" key="13">
    <source>
        <dbReference type="PROSITE" id="PS51123"/>
    </source>
</evidence>
<dbReference type="InterPro" id="IPR006664">
    <property type="entry name" value="OMP_bac"/>
</dbReference>
<dbReference type="Pfam" id="PF13505">
    <property type="entry name" value="OMP_b-brl"/>
    <property type="match status" value="1"/>
</dbReference>
<evidence type="ECO:0000256" key="11">
    <source>
        <dbReference type="SAM" id="MobiDB-lite"/>
    </source>
</evidence>
<dbReference type="Gene3D" id="2.40.160.20">
    <property type="match status" value="1"/>
</dbReference>
<name>A0A1M4VHI9_9FLAO</name>
<dbReference type="SUPFAM" id="SSF103647">
    <property type="entry name" value="TSP type-3 repeat"/>
    <property type="match status" value="2"/>
</dbReference>
<dbReference type="STRING" id="1155689.SAMN05444278_10459"/>
<sequence>MKHLNKLALILLLAIGVTVQAQTKDNPWAISIGTNAVDFYPTGNGMGEGTMSSENFLDEFYNLTDHWNYIPSFSKLTVGKYLGDGFILELNGSINQIDKIGDVPADDLSFLSFNGNVQYSFKEIIKGQDWFDPYLGVGAGYYWIDGNGEATFNTGIGTNFWLSDKVAITAESMYQTAFENSGMDLFQHSVGLKVAFGGKDTDDDGIYDKYDECPTTPGLKDFNGCPDSDADGIQDKEDKCPNTPGVAEFNGCADSDGDGIADPMDECPNDAGSEALNGCPDADGDMIADKNDECPNEKGPKANNGCPWPDTDGDGVLDKDDMCPEVEGTSSNNGCPEVTEEVQKELNDYAKTINFATGKTTITKQSEEALTAILAILDEYPNAKFTVEGHTDSVGSAKNNMELSEARALSVKNYLVENGVDAFRLSSKGYGETQPVSSNNTRKGRAENRRVEINLVK</sequence>
<proteinExistence type="predicted"/>
<keyword evidence="5 12" id="KW-0732">Signal</keyword>
<dbReference type="Pfam" id="PF02412">
    <property type="entry name" value="TSP_3"/>
    <property type="match status" value="3"/>
</dbReference>
<dbReference type="Pfam" id="PF00691">
    <property type="entry name" value="OmpA"/>
    <property type="match status" value="1"/>
</dbReference>
<evidence type="ECO:0000256" key="2">
    <source>
        <dbReference type="ARBA" id="ARBA00022448"/>
    </source>
</evidence>
<dbReference type="PANTHER" id="PTHR30329">
    <property type="entry name" value="STATOR ELEMENT OF FLAGELLAR MOTOR COMPLEX"/>
    <property type="match status" value="1"/>
</dbReference>
<evidence type="ECO:0000256" key="1">
    <source>
        <dbReference type="ARBA" id="ARBA00004571"/>
    </source>
</evidence>
<evidence type="ECO:0000256" key="9">
    <source>
        <dbReference type="ARBA" id="ARBA00023237"/>
    </source>
</evidence>
<dbReference type="GO" id="GO:0007155">
    <property type="term" value="P:cell adhesion"/>
    <property type="evidence" value="ECO:0007669"/>
    <property type="project" value="InterPro"/>
</dbReference>
<dbReference type="InterPro" id="IPR003367">
    <property type="entry name" value="Thrombospondin_3-like_rpt"/>
</dbReference>
<comment type="subcellular location">
    <subcellularLocation>
        <location evidence="1">Cell outer membrane</location>
        <topology evidence="1">Multi-pass membrane protein</topology>
    </subcellularLocation>
</comment>
<dbReference type="Proteomes" id="UP000184462">
    <property type="component" value="Unassembled WGS sequence"/>
</dbReference>
<dbReference type="CDD" id="cd07185">
    <property type="entry name" value="OmpA_C-like"/>
    <property type="match status" value="1"/>
</dbReference>
<organism evidence="14 15">
    <name type="scientific">Psychroflexus salarius</name>
    <dbReference type="NCBI Taxonomy" id="1155689"/>
    <lineage>
        <taxon>Bacteria</taxon>
        <taxon>Pseudomonadati</taxon>
        <taxon>Bacteroidota</taxon>
        <taxon>Flavobacteriia</taxon>
        <taxon>Flavobacteriales</taxon>
        <taxon>Flavobacteriaceae</taxon>
        <taxon>Psychroflexus</taxon>
    </lineage>
</organism>
<keyword evidence="7" id="KW-0626">Porin</keyword>
<dbReference type="GO" id="GO:0046930">
    <property type="term" value="C:pore complex"/>
    <property type="evidence" value="ECO:0007669"/>
    <property type="project" value="UniProtKB-KW"/>
</dbReference>
<reference evidence="14 15" key="1">
    <citation type="submission" date="2016-11" db="EMBL/GenBank/DDBJ databases">
        <authorList>
            <person name="Jaros S."/>
            <person name="Januszkiewicz K."/>
            <person name="Wedrychowicz H."/>
        </authorList>
    </citation>
    <scope>NUCLEOTIDE SEQUENCE [LARGE SCALE GENOMIC DNA]</scope>
    <source>
        <strain evidence="14 15">DSM 25661</strain>
    </source>
</reference>
<dbReference type="EMBL" id="FQTW01000004">
    <property type="protein sequence ID" value="SHE68315.1"/>
    <property type="molecule type" value="Genomic_DNA"/>
</dbReference>
<dbReference type="Gene3D" id="3.30.1330.60">
    <property type="entry name" value="OmpA-like domain"/>
    <property type="match status" value="1"/>
</dbReference>
<keyword evidence="2" id="KW-0813">Transport</keyword>
<keyword evidence="6" id="KW-0406">Ion transport</keyword>
<dbReference type="SUPFAM" id="SSF56925">
    <property type="entry name" value="OMPA-like"/>
    <property type="match status" value="1"/>
</dbReference>
<dbReference type="SUPFAM" id="SSF103088">
    <property type="entry name" value="OmpA-like"/>
    <property type="match status" value="1"/>
</dbReference>
<dbReference type="AlphaFoldDB" id="A0A1M4VHI9"/>
<dbReference type="RefSeq" id="WP_073192769.1">
    <property type="nucleotide sequence ID" value="NZ_FQTW01000004.1"/>
</dbReference>
<evidence type="ECO:0000256" key="12">
    <source>
        <dbReference type="SAM" id="SignalP"/>
    </source>
</evidence>
<feature type="chain" id="PRO_5013019379" evidence="12">
    <location>
        <begin position="22"/>
        <end position="457"/>
    </location>
</feature>
<dbReference type="GO" id="GO:0009279">
    <property type="term" value="C:cell outer membrane"/>
    <property type="evidence" value="ECO:0007669"/>
    <property type="project" value="UniProtKB-SubCell"/>
</dbReference>
<dbReference type="PROSITE" id="PS51123">
    <property type="entry name" value="OMPA_2"/>
    <property type="match status" value="1"/>
</dbReference>
<keyword evidence="15" id="KW-1185">Reference proteome</keyword>
<evidence type="ECO:0000256" key="7">
    <source>
        <dbReference type="ARBA" id="ARBA00023114"/>
    </source>
</evidence>
<dbReference type="PROSITE" id="PS00018">
    <property type="entry name" value="EF_HAND_1"/>
    <property type="match status" value="1"/>
</dbReference>
<dbReference type="InterPro" id="IPR050330">
    <property type="entry name" value="Bact_OuterMem_StrucFunc"/>
</dbReference>
<keyword evidence="8 10" id="KW-0472">Membrane</keyword>
<dbReference type="InterPro" id="IPR018247">
    <property type="entry name" value="EF_Hand_1_Ca_BS"/>
</dbReference>
<dbReference type="GO" id="GO:0005509">
    <property type="term" value="F:calcium ion binding"/>
    <property type="evidence" value="ECO:0007669"/>
    <property type="project" value="InterPro"/>
</dbReference>
<feature type="signal peptide" evidence="12">
    <location>
        <begin position="1"/>
        <end position="21"/>
    </location>
</feature>
<dbReference type="PRINTS" id="PR01023">
    <property type="entry name" value="NAFLGMOTY"/>
</dbReference>
<evidence type="ECO:0000256" key="8">
    <source>
        <dbReference type="ARBA" id="ARBA00023136"/>
    </source>
</evidence>
<accession>A0A1M4VHI9</accession>
<dbReference type="PRINTS" id="PR01021">
    <property type="entry name" value="OMPADOMAIN"/>
</dbReference>
<dbReference type="OrthoDB" id="9805336at2"/>
<keyword evidence="9" id="KW-0998">Cell outer membrane</keyword>
<evidence type="ECO:0000256" key="3">
    <source>
        <dbReference type="ARBA" id="ARBA00022452"/>
    </source>
</evidence>
<evidence type="ECO:0000256" key="5">
    <source>
        <dbReference type="ARBA" id="ARBA00022729"/>
    </source>
</evidence>
<evidence type="ECO:0000313" key="15">
    <source>
        <dbReference type="Proteomes" id="UP000184462"/>
    </source>
</evidence>
<evidence type="ECO:0000256" key="4">
    <source>
        <dbReference type="ARBA" id="ARBA00022692"/>
    </source>
</evidence>
<dbReference type="InterPro" id="IPR036737">
    <property type="entry name" value="OmpA-like_sf"/>
</dbReference>
<feature type="domain" description="OmpA-like" evidence="13">
    <location>
        <begin position="342"/>
        <end position="457"/>
    </location>
</feature>
<dbReference type="GO" id="GO:0006811">
    <property type="term" value="P:monoatomic ion transport"/>
    <property type="evidence" value="ECO:0007669"/>
    <property type="project" value="UniProtKB-KW"/>
</dbReference>
<keyword evidence="3" id="KW-1134">Transmembrane beta strand</keyword>
<dbReference type="InterPro" id="IPR011250">
    <property type="entry name" value="OMP/PagP_B-barrel"/>
</dbReference>
<protein>
    <submittedName>
        <fullName evidence="14">Thrombospondin type 3 repeat-containing protein</fullName>
    </submittedName>
</protein>
<evidence type="ECO:0000313" key="14">
    <source>
        <dbReference type="EMBL" id="SHE68315.1"/>
    </source>
</evidence>
<evidence type="ECO:0000256" key="6">
    <source>
        <dbReference type="ARBA" id="ARBA00023065"/>
    </source>
</evidence>
<dbReference type="PANTHER" id="PTHR30329:SF21">
    <property type="entry name" value="LIPOPROTEIN YIAD-RELATED"/>
    <property type="match status" value="1"/>
</dbReference>
<evidence type="ECO:0000256" key="10">
    <source>
        <dbReference type="PROSITE-ProRule" id="PRU00473"/>
    </source>
</evidence>
<feature type="region of interest" description="Disordered" evidence="11">
    <location>
        <begin position="428"/>
        <end position="450"/>
    </location>
</feature>
<dbReference type="InterPro" id="IPR027385">
    <property type="entry name" value="Beta-barrel_OMP"/>
</dbReference>
<dbReference type="InterPro" id="IPR006665">
    <property type="entry name" value="OmpA-like"/>
</dbReference>
<dbReference type="InterPro" id="IPR028974">
    <property type="entry name" value="TSP_type-3_rpt"/>
</dbReference>